<evidence type="ECO:0000313" key="3">
    <source>
        <dbReference type="EMBL" id="GMR37110.1"/>
    </source>
</evidence>
<evidence type="ECO:0000256" key="2">
    <source>
        <dbReference type="SAM" id="MobiDB-lite"/>
    </source>
</evidence>
<dbReference type="PANTHER" id="PTHR14469:SF0">
    <property type="entry name" value="FAMILY WITH SEQUENCE SIMILARITY 113"/>
    <property type="match status" value="1"/>
</dbReference>
<protein>
    <submittedName>
        <fullName evidence="3">Uncharacterized protein</fullName>
    </submittedName>
</protein>
<evidence type="ECO:0000313" key="4">
    <source>
        <dbReference type="Proteomes" id="UP001328107"/>
    </source>
</evidence>
<accession>A0AAN4ZHM0</accession>
<comment type="caution">
    <text evidence="3">The sequence shown here is derived from an EMBL/GenBank/DDBJ whole genome shotgun (WGS) entry which is preliminary data.</text>
</comment>
<dbReference type="Proteomes" id="UP001328107">
    <property type="component" value="Unassembled WGS sequence"/>
</dbReference>
<evidence type="ECO:0000256" key="1">
    <source>
        <dbReference type="ARBA" id="ARBA00037957"/>
    </source>
</evidence>
<dbReference type="PANTHER" id="PTHR14469">
    <property type="entry name" value="SARCOMA ANTIGEN NY-SAR-23"/>
    <property type="match status" value="1"/>
</dbReference>
<sequence length="445" mass="52107">LPEPRGRKRSECEWEADDGEDREPLNTEKRKPFLDTDFKNRPHEFIAFDSRFVKAMLGNVKMLLIGDSLMRGLYKDLITWTQTNNLSTDGDLKGKAESNYKGDRQIDISLLTDDKVFRQAREYQTESLLIQFLFTTRVMKDDMETLIQQMLGKDGYPDVILINSMIWDLTRYFKVSMDTAYSDSRYQKKIEIECLQKYLDRTSMLLRRLRAVLPPHTMVIWVCFPHCRPSMAKGRGMQMEPLTLERNHFIRSVMIDGSFRVSQVVRNAGYDVLDFGFYMRNHAFYHYQKLDGMHWLPPGVRLMSQLLMQFLAKSWGIDTRSYLSKLEENQDKEAMKIANKQMDNHGFFYTRDMLKLGDDIVKGTFEKSRNTDQYAIENIIQKGRAMVPFMQPPAKCYRQRKSNNVFGVPSSTYEEEVRLAPVIDRRTVHEVDDLGIELLAIVKPK</sequence>
<dbReference type="SUPFAM" id="SSF52266">
    <property type="entry name" value="SGNH hydrolase"/>
    <property type="match status" value="1"/>
</dbReference>
<dbReference type="EMBL" id="BTRK01000002">
    <property type="protein sequence ID" value="GMR37110.1"/>
    <property type="molecule type" value="Genomic_DNA"/>
</dbReference>
<dbReference type="AlphaFoldDB" id="A0AAN4ZHM0"/>
<proteinExistence type="inferred from homology"/>
<reference evidence="4" key="1">
    <citation type="submission" date="2022-10" db="EMBL/GenBank/DDBJ databases">
        <title>Genome assembly of Pristionchus species.</title>
        <authorList>
            <person name="Yoshida K."/>
            <person name="Sommer R.J."/>
        </authorList>
    </citation>
    <scope>NUCLEOTIDE SEQUENCE [LARGE SCALE GENOMIC DNA]</scope>
    <source>
        <strain evidence="4">RS5460</strain>
    </source>
</reference>
<name>A0AAN4ZHM0_9BILA</name>
<organism evidence="3 4">
    <name type="scientific">Pristionchus mayeri</name>
    <dbReference type="NCBI Taxonomy" id="1317129"/>
    <lineage>
        <taxon>Eukaryota</taxon>
        <taxon>Metazoa</taxon>
        <taxon>Ecdysozoa</taxon>
        <taxon>Nematoda</taxon>
        <taxon>Chromadorea</taxon>
        <taxon>Rhabditida</taxon>
        <taxon>Rhabditina</taxon>
        <taxon>Diplogasteromorpha</taxon>
        <taxon>Diplogasteroidea</taxon>
        <taxon>Neodiplogasteridae</taxon>
        <taxon>Pristionchus</taxon>
    </lineage>
</organism>
<feature type="non-terminal residue" evidence="3">
    <location>
        <position position="1"/>
    </location>
</feature>
<feature type="region of interest" description="Disordered" evidence="2">
    <location>
        <begin position="1"/>
        <end position="29"/>
    </location>
</feature>
<comment type="similarity">
    <text evidence="1">Belongs to the PC-esterase family.</text>
</comment>
<gene>
    <name evidence="3" type="ORF">PMAYCL1PPCAC_07305</name>
</gene>
<keyword evidence="4" id="KW-1185">Reference proteome</keyword>